<proteinExistence type="predicted"/>
<protein>
    <submittedName>
        <fullName evidence="2">Uncharacterized protein</fullName>
    </submittedName>
</protein>
<organism evidence="2">
    <name type="scientific">uncultured Caudovirales phage</name>
    <dbReference type="NCBI Taxonomy" id="2100421"/>
    <lineage>
        <taxon>Viruses</taxon>
        <taxon>Duplodnaviria</taxon>
        <taxon>Heunggongvirae</taxon>
        <taxon>Uroviricota</taxon>
        <taxon>Caudoviricetes</taxon>
        <taxon>Peduoviridae</taxon>
        <taxon>Maltschvirus</taxon>
        <taxon>Maltschvirus maltsch</taxon>
    </lineage>
</organism>
<reference evidence="2" key="1">
    <citation type="submission" date="2020-04" db="EMBL/GenBank/DDBJ databases">
        <authorList>
            <person name="Chiriac C."/>
            <person name="Salcher M."/>
            <person name="Ghai R."/>
            <person name="Kavagutti S V."/>
        </authorList>
    </citation>
    <scope>NUCLEOTIDE SEQUENCE</scope>
</reference>
<evidence type="ECO:0000313" key="2">
    <source>
        <dbReference type="EMBL" id="CAB4126904.1"/>
    </source>
</evidence>
<evidence type="ECO:0000256" key="1">
    <source>
        <dbReference type="SAM" id="MobiDB-lite"/>
    </source>
</evidence>
<dbReference type="EMBL" id="LR796203">
    <property type="protein sequence ID" value="CAB4126904.1"/>
    <property type="molecule type" value="Genomic_DNA"/>
</dbReference>
<sequence length="178" mass="18759">MTPAEALAACGITPPRVASCLRLLDMIRAAAERGEKCPNNEAMCEALGYTSNGAMSSLLAYLQRAKLIQIYTQAGIWRQVAAADGSWRTAPRPAQGVPLRAARNSHSRGGRAKPAPGTITTTPNANSMFWRPKRAKYPPPAPEEAARLIAEAVAAGRVTVCPAAAPQLAPGNVGMGWK</sequence>
<feature type="region of interest" description="Disordered" evidence="1">
    <location>
        <begin position="88"/>
        <end position="137"/>
    </location>
</feature>
<gene>
    <name evidence="2" type="ORF">UFOVP78_27</name>
</gene>
<accession>A0A6J5KWR5</accession>
<name>A0A6J5KWR5_9CAUD</name>
<feature type="compositionally biased region" description="Polar residues" evidence="1">
    <location>
        <begin position="118"/>
        <end position="127"/>
    </location>
</feature>